<keyword evidence="1" id="KW-1133">Transmembrane helix</keyword>
<proteinExistence type="predicted"/>
<organism evidence="2 3">
    <name type="scientific">Trichobilharzia regenti</name>
    <name type="common">Nasal bird schistosome</name>
    <dbReference type="NCBI Taxonomy" id="157069"/>
    <lineage>
        <taxon>Eukaryota</taxon>
        <taxon>Metazoa</taxon>
        <taxon>Spiralia</taxon>
        <taxon>Lophotrochozoa</taxon>
        <taxon>Platyhelminthes</taxon>
        <taxon>Trematoda</taxon>
        <taxon>Digenea</taxon>
        <taxon>Strigeidida</taxon>
        <taxon>Schistosomatoidea</taxon>
        <taxon>Schistosomatidae</taxon>
        <taxon>Trichobilharzia</taxon>
    </lineage>
</organism>
<reference evidence="3" key="2">
    <citation type="submission" date="2023-11" db="UniProtKB">
        <authorList>
            <consortium name="WormBaseParasite"/>
        </authorList>
    </citation>
    <scope>IDENTIFICATION</scope>
</reference>
<dbReference type="Proteomes" id="UP000050795">
    <property type="component" value="Unassembled WGS sequence"/>
</dbReference>
<keyword evidence="2" id="KW-1185">Reference proteome</keyword>
<reference evidence="2" key="1">
    <citation type="submission" date="2022-06" db="EMBL/GenBank/DDBJ databases">
        <authorList>
            <person name="Berger JAMES D."/>
            <person name="Berger JAMES D."/>
        </authorList>
    </citation>
    <scope>NUCLEOTIDE SEQUENCE [LARGE SCALE GENOMIC DNA]</scope>
</reference>
<protein>
    <submittedName>
        <fullName evidence="3">Uncharacterized protein</fullName>
    </submittedName>
</protein>
<accession>A0AA85JJL0</accession>
<evidence type="ECO:0000256" key="1">
    <source>
        <dbReference type="SAM" id="Phobius"/>
    </source>
</evidence>
<evidence type="ECO:0000313" key="2">
    <source>
        <dbReference type="Proteomes" id="UP000050795"/>
    </source>
</evidence>
<keyword evidence="1" id="KW-0472">Membrane</keyword>
<name>A0AA85JJL0_TRIRE</name>
<keyword evidence="1" id="KW-0812">Transmembrane</keyword>
<sequence>MRDVLSALTSLENQSSNVYERNIIEFIELVYILLKRKFRSSGVFWRYVSRLRNFLLCNIKDCQFTGDQKCVLKCSWCCELFSDYSVLLSLYKKYFILVCLEVAAKLGSSKAVGNNRPSCHLCDLHLAYTSLHHFCLVLRDGPHDHRFPHSVYGFIEKPNCKSCTHILKRKVIPLFWGKGKNPSGLCDDHVSSHEEKRFRVFKKNHSTLSHLRKWIRRSESSSDSCDSYSLKGENKPVKDNPLDCLKAESIPHQRLSPLNDSKCIDVNLLHSYIDKHLTTELPQPCLYPHVLVILCKYINAIQFIIHMDESYSVHYGDALAHFNINILEELQNVTKSVYEMFISTRDDFYLSVVQIVCQAITVVYDCLKYWKKSVVHLNYDTSLLDFITLISQWFHSNESKFMPLKLTSLDILLNVINLTSQCTDVYNRCHNMIINFLNNIQTTEKHIHELLCMTNDFNSNVHSEYIADYFMCLFHKLYQSDQSLLQHTPPPPIQDSPCIINKEFPYLFVLLHSFVSQSKCLTVDENTTTTTNTTPPNTYALVTYRSFLSFMHNHALSICSVYMLNEYFVQWIFDMLFELYFSTSSFIIFNHFKSNNNNNNELRNHLYFKIIYAFLIDLVKKEKFAWLKDVLFKLTRNDNSFVKKTSFLHELCQIHNDIITALISTRRSDLCYANIILNDHLMQNFLTCLFNQINTADSCLSSDYYPECAHNLLESYTILLGVKIQMLHSNKFSMSLNFWQDSLNTAKDIKSPNFLLRRLVNMLTMPWNRPSLKFSDHNQLSLIQEHEKLQSYLTDFTIQLFSDVFNQSEHLLYTSQFIGQNKNFDEVKFIWQLLAYLVMLSRSKWCEPPLVIQNASKQFLCKLHTLNKYLIDFGMTFINKVIQSAIYYSVNTEFNLEDKDGFRLEGIQELRSLILPPIIVLIEMMPHKSAPLKNNNDESKRSNDDDYGDDNDIINQLLIIMVNAFSQLNPTLKSFGFDYFYTCLPHLTQFVFCESVLITTVTTTTTTHTATRSNTPATVTDTSANILEKSESTSSEQLLSKQSITPTDSYYFDKLAYASECESVFRFNPQSIRLLVFTTRLYIRLTLHNLPLFTSCSHYALSPALSKTAPTESSCRKEKVGVSTECENQAWSKCLSMIVANFYSIFNSPLHGPHPTEDKYLQINMNQLIDEILQLMACLLHCSTIRLGCLELLRCLISPLRFQPIKFCTDYTYPLGTLNIKLLGNFIQIILKDIRKPQTDNSSIHQNDSEKTVAKRLSPCVTSEMFSLLVDWIQRSSVLNPVIFTTWPKLFPTSGVQCDKSLQHICSCMMMVIIFAHMFTLMQLHTMISMAIIILKCHMIIS</sequence>
<evidence type="ECO:0000313" key="3">
    <source>
        <dbReference type="WBParaSite" id="TREG1_24230.1"/>
    </source>
</evidence>
<feature type="transmembrane region" description="Helical" evidence="1">
    <location>
        <begin position="1309"/>
        <end position="1335"/>
    </location>
</feature>
<dbReference type="WBParaSite" id="TREG1_24230.1">
    <property type="protein sequence ID" value="TREG1_24230.1"/>
    <property type="gene ID" value="TREG1_24230"/>
</dbReference>